<comment type="similarity">
    <text evidence="2 4">Belongs to the ATPase inhibitor family.</text>
</comment>
<evidence type="ECO:0000256" key="5">
    <source>
        <dbReference type="SAM" id="Coils"/>
    </source>
</evidence>
<name>A0A5C3L8G5_COPMA</name>
<evidence type="ECO:0000256" key="3">
    <source>
        <dbReference type="ARBA" id="ARBA00023128"/>
    </source>
</evidence>
<dbReference type="OrthoDB" id="5532350at2759"/>
<evidence type="ECO:0000256" key="1">
    <source>
        <dbReference type="ARBA" id="ARBA00004173"/>
    </source>
</evidence>
<dbReference type="GO" id="GO:0042030">
    <property type="term" value="F:ATPase inhibitor activity"/>
    <property type="evidence" value="ECO:0007669"/>
    <property type="project" value="InterPro"/>
</dbReference>
<protein>
    <recommendedName>
        <fullName evidence="4">ATPase inhibitor, mitochondrial</fullName>
    </recommendedName>
</protein>
<evidence type="ECO:0000256" key="2">
    <source>
        <dbReference type="ARBA" id="ARBA00010901"/>
    </source>
</evidence>
<evidence type="ECO:0000313" key="6">
    <source>
        <dbReference type="EMBL" id="TFK29097.1"/>
    </source>
</evidence>
<dbReference type="Proteomes" id="UP000307440">
    <property type="component" value="Unassembled WGS sequence"/>
</dbReference>
<comment type="subcellular location">
    <subcellularLocation>
        <location evidence="1">Mitochondrion</location>
    </subcellularLocation>
</comment>
<keyword evidence="5" id="KW-0175">Coiled coil</keyword>
<evidence type="ECO:0000313" key="7">
    <source>
        <dbReference type="Proteomes" id="UP000307440"/>
    </source>
</evidence>
<dbReference type="STRING" id="230819.A0A5C3L8G5"/>
<feature type="coiled-coil region" evidence="5">
    <location>
        <begin position="53"/>
        <end position="87"/>
    </location>
</feature>
<dbReference type="AlphaFoldDB" id="A0A5C3L8G5"/>
<comment type="function">
    <text evidence="4">Inhibits the enzyme activity of ATPase.</text>
</comment>
<organism evidence="6 7">
    <name type="scientific">Coprinopsis marcescibilis</name>
    <name type="common">Agaric fungus</name>
    <name type="synonym">Psathyrella marcescibilis</name>
    <dbReference type="NCBI Taxonomy" id="230819"/>
    <lineage>
        <taxon>Eukaryota</taxon>
        <taxon>Fungi</taxon>
        <taxon>Dikarya</taxon>
        <taxon>Basidiomycota</taxon>
        <taxon>Agaricomycotina</taxon>
        <taxon>Agaricomycetes</taxon>
        <taxon>Agaricomycetidae</taxon>
        <taxon>Agaricales</taxon>
        <taxon>Agaricineae</taxon>
        <taxon>Psathyrellaceae</taxon>
        <taxon>Coprinopsis</taxon>
    </lineage>
</organism>
<keyword evidence="3" id="KW-0496">Mitochondrion</keyword>
<reference evidence="6 7" key="1">
    <citation type="journal article" date="2019" name="Nat. Ecol. Evol.">
        <title>Megaphylogeny resolves global patterns of mushroom evolution.</title>
        <authorList>
            <person name="Varga T."/>
            <person name="Krizsan K."/>
            <person name="Foldi C."/>
            <person name="Dima B."/>
            <person name="Sanchez-Garcia M."/>
            <person name="Sanchez-Ramirez S."/>
            <person name="Szollosi G.J."/>
            <person name="Szarkandi J.G."/>
            <person name="Papp V."/>
            <person name="Albert L."/>
            <person name="Andreopoulos W."/>
            <person name="Angelini C."/>
            <person name="Antonin V."/>
            <person name="Barry K.W."/>
            <person name="Bougher N.L."/>
            <person name="Buchanan P."/>
            <person name="Buyck B."/>
            <person name="Bense V."/>
            <person name="Catcheside P."/>
            <person name="Chovatia M."/>
            <person name="Cooper J."/>
            <person name="Damon W."/>
            <person name="Desjardin D."/>
            <person name="Finy P."/>
            <person name="Geml J."/>
            <person name="Haridas S."/>
            <person name="Hughes K."/>
            <person name="Justo A."/>
            <person name="Karasinski D."/>
            <person name="Kautmanova I."/>
            <person name="Kiss B."/>
            <person name="Kocsube S."/>
            <person name="Kotiranta H."/>
            <person name="LaButti K.M."/>
            <person name="Lechner B.E."/>
            <person name="Liimatainen K."/>
            <person name="Lipzen A."/>
            <person name="Lukacs Z."/>
            <person name="Mihaltcheva S."/>
            <person name="Morgado L.N."/>
            <person name="Niskanen T."/>
            <person name="Noordeloos M.E."/>
            <person name="Ohm R.A."/>
            <person name="Ortiz-Santana B."/>
            <person name="Ovrebo C."/>
            <person name="Racz N."/>
            <person name="Riley R."/>
            <person name="Savchenko A."/>
            <person name="Shiryaev A."/>
            <person name="Soop K."/>
            <person name="Spirin V."/>
            <person name="Szebenyi C."/>
            <person name="Tomsovsky M."/>
            <person name="Tulloss R.E."/>
            <person name="Uehling J."/>
            <person name="Grigoriev I.V."/>
            <person name="Vagvolgyi C."/>
            <person name="Papp T."/>
            <person name="Martin F.M."/>
            <person name="Miettinen O."/>
            <person name="Hibbett D.S."/>
            <person name="Nagy L.G."/>
        </authorList>
    </citation>
    <scope>NUCLEOTIDE SEQUENCE [LARGE SCALE GENOMIC DNA]</scope>
    <source>
        <strain evidence="6 7">CBS 121175</strain>
    </source>
</reference>
<evidence type="ECO:0000256" key="4">
    <source>
        <dbReference type="RuleBase" id="RU368087"/>
    </source>
</evidence>
<dbReference type="Gene3D" id="1.20.5.500">
    <property type="entry name" value="Single helix bin"/>
    <property type="match status" value="1"/>
</dbReference>
<proteinExistence type="inferred from homology"/>
<dbReference type="Pfam" id="PF04568">
    <property type="entry name" value="IATP"/>
    <property type="match status" value="1"/>
</dbReference>
<gene>
    <name evidence="6" type="ORF">FA15DRAFT_664413</name>
</gene>
<keyword evidence="7" id="KW-1185">Reference proteome</keyword>
<accession>A0A5C3L8G5</accession>
<dbReference type="InterPro" id="IPR007648">
    <property type="entry name" value="ATPase_inhibitor_mt"/>
</dbReference>
<sequence length="91" mass="10208">MLALRRIAATPRTVPAAFLAVRNYSVAGRAEGSVAQSKGFNKKEKAHEDQYVHNHELEQLKKLKASIEAKKAELNKLEQEHADLENNAEKK</sequence>
<dbReference type="EMBL" id="ML210151">
    <property type="protein sequence ID" value="TFK29097.1"/>
    <property type="molecule type" value="Genomic_DNA"/>
</dbReference>
<dbReference type="GO" id="GO:0005739">
    <property type="term" value="C:mitochondrion"/>
    <property type="evidence" value="ECO:0007669"/>
    <property type="project" value="UniProtKB-SubCell"/>
</dbReference>